<dbReference type="AlphaFoldDB" id="A0A8J6TL46"/>
<dbReference type="InterPro" id="IPR024078">
    <property type="entry name" value="LmbE-like_dom_sf"/>
</dbReference>
<name>A0A8J6TL46_9BACT</name>
<dbReference type="InterPro" id="IPR003737">
    <property type="entry name" value="GlcNAc_PI_deacetylase-related"/>
</dbReference>
<reference evidence="1 2" key="1">
    <citation type="submission" date="2020-08" db="EMBL/GenBank/DDBJ databases">
        <title>Bridging the membrane lipid divide: bacteria of the FCB group superphylum have the potential to synthesize archaeal ether lipids.</title>
        <authorList>
            <person name="Villanueva L."/>
            <person name="Von Meijenfeldt F.A.B."/>
            <person name="Westbye A.B."/>
            <person name="Yadav S."/>
            <person name="Hopmans E.C."/>
            <person name="Dutilh B.E."/>
            <person name="Sinninghe Damste J.S."/>
        </authorList>
    </citation>
    <scope>NUCLEOTIDE SEQUENCE [LARGE SCALE GENOMIC DNA]</scope>
    <source>
        <strain evidence="1">NIOZ-UU17</strain>
    </source>
</reference>
<evidence type="ECO:0000313" key="2">
    <source>
        <dbReference type="Proteomes" id="UP000605201"/>
    </source>
</evidence>
<gene>
    <name evidence="1" type="ORF">H8D96_03840</name>
</gene>
<accession>A0A8J6TL46</accession>
<dbReference type="SUPFAM" id="SSF102588">
    <property type="entry name" value="LmbE-like"/>
    <property type="match status" value="1"/>
</dbReference>
<comment type="caution">
    <text evidence="1">The sequence shown here is derived from an EMBL/GenBank/DDBJ whole genome shotgun (WGS) entry which is preliminary data.</text>
</comment>
<evidence type="ECO:0000313" key="1">
    <source>
        <dbReference type="EMBL" id="MBC8431031.1"/>
    </source>
</evidence>
<dbReference type="Pfam" id="PF02585">
    <property type="entry name" value="PIG-L"/>
    <property type="match status" value="1"/>
</dbReference>
<organism evidence="1 2">
    <name type="scientific">Candidatus Desulfatibia vada</name>
    <dbReference type="NCBI Taxonomy" id="2841696"/>
    <lineage>
        <taxon>Bacteria</taxon>
        <taxon>Pseudomonadati</taxon>
        <taxon>Thermodesulfobacteriota</taxon>
        <taxon>Desulfobacteria</taxon>
        <taxon>Desulfobacterales</taxon>
        <taxon>Desulfobacterales incertae sedis</taxon>
        <taxon>Candidatus Desulfatibia</taxon>
    </lineage>
</organism>
<dbReference type="Proteomes" id="UP000605201">
    <property type="component" value="Unassembled WGS sequence"/>
</dbReference>
<dbReference type="EMBL" id="JACNIG010000104">
    <property type="protein sequence ID" value="MBC8431031.1"/>
    <property type="molecule type" value="Genomic_DNA"/>
</dbReference>
<proteinExistence type="predicted"/>
<protein>
    <submittedName>
        <fullName evidence="1">PIG-L family deacetylase</fullName>
    </submittedName>
</protein>
<sequence length="215" mass="25207">MNLNKEFDFKEIAVIVAHPDDETLWAGGMILMNPECKWTIISLCRGNDTDRSPKFLKVLKFYGANGTMGNLDDSPEQNPISKKKIEKLILFLLPKINYDLIITHSPAGEYTRHKRHEETGKAVSFLWEQKKIKSRQLWFFAYEDDSKSYYPQAIKNADRVIELPENIWLKKYNIITKTYRFLTNSFEALTTPKNEAFWCFRQGEKIKAMLKESQK</sequence>
<dbReference type="Gene3D" id="3.40.50.10320">
    <property type="entry name" value="LmbE-like"/>
    <property type="match status" value="1"/>
</dbReference>